<dbReference type="PANTHER" id="PTHR42946">
    <property type="entry name" value="PHOSPHOHEXOSE MUTASE"/>
    <property type="match status" value="1"/>
</dbReference>
<dbReference type="InterPro" id="IPR005844">
    <property type="entry name" value="A-D-PHexomutase_a/b/a-I"/>
</dbReference>
<dbReference type="Gene3D" id="3.40.120.10">
    <property type="entry name" value="Alpha-D-Glucose-1,6-Bisphosphate, subunit A, domain 3"/>
    <property type="match status" value="1"/>
</dbReference>
<evidence type="ECO:0000259" key="4">
    <source>
        <dbReference type="Pfam" id="PF02878"/>
    </source>
</evidence>
<dbReference type="GO" id="GO:0005829">
    <property type="term" value="C:cytosol"/>
    <property type="evidence" value="ECO:0007669"/>
    <property type="project" value="TreeGrafter"/>
</dbReference>
<evidence type="ECO:0000256" key="1">
    <source>
        <dbReference type="ARBA" id="ARBA00001946"/>
    </source>
</evidence>
<dbReference type="GO" id="GO:0009252">
    <property type="term" value="P:peptidoglycan biosynthetic process"/>
    <property type="evidence" value="ECO:0007669"/>
    <property type="project" value="TreeGrafter"/>
</dbReference>
<comment type="similarity">
    <text evidence="2">Belongs to the phosphohexose mutase family.</text>
</comment>
<evidence type="ECO:0000313" key="6">
    <source>
        <dbReference type="Proteomes" id="UP000249913"/>
    </source>
</evidence>
<reference evidence="5 6" key="1">
    <citation type="submission" date="2018-06" db="EMBL/GenBank/DDBJ databases">
        <authorList>
            <consortium name="Pathogen Informatics"/>
            <person name="Doyle S."/>
        </authorList>
    </citation>
    <scope>NUCLEOTIDE SEQUENCE [LARGE SCALE GENOMIC DNA]</scope>
    <source>
        <strain evidence="5 6">NCTC7878</strain>
    </source>
</reference>
<dbReference type="EMBL" id="UAUX01000010">
    <property type="protein sequence ID" value="SPZ99785.1"/>
    <property type="molecule type" value="Genomic_DNA"/>
</dbReference>
<keyword evidence="3" id="KW-0597">Phosphoprotein</keyword>
<keyword evidence="5" id="KW-0413">Isomerase</keyword>
<dbReference type="SUPFAM" id="SSF53738">
    <property type="entry name" value="Phosphoglucomutase, first 3 domains"/>
    <property type="match status" value="1"/>
</dbReference>
<accession>A0A2X2KHP9</accession>
<dbReference type="Pfam" id="PF02878">
    <property type="entry name" value="PGM_PMM_I"/>
    <property type="match status" value="1"/>
</dbReference>
<dbReference type="AlphaFoldDB" id="A0A2X2KHP9"/>
<dbReference type="GO" id="GO:0000287">
    <property type="term" value="F:magnesium ion binding"/>
    <property type="evidence" value="ECO:0007669"/>
    <property type="project" value="InterPro"/>
</dbReference>
<sequence>MLESALIAGLISIGAEVMRLGIISTPGVAYLTRDMGAELGVMISASHNPVADNGIKFFGSDGFKLSDEQKMKLKHYWIRKPRITKTSWQ</sequence>
<comment type="cofactor">
    <cofactor evidence="1">
        <name>Mg(2+)</name>
        <dbReference type="ChEBI" id="CHEBI:18420"/>
    </cofactor>
</comment>
<dbReference type="GO" id="GO:0008966">
    <property type="term" value="F:phosphoglucosamine mutase activity"/>
    <property type="evidence" value="ECO:0007669"/>
    <property type="project" value="UniProtKB-EC"/>
</dbReference>
<dbReference type="InterPro" id="IPR016055">
    <property type="entry name" value="A-D-PHexomutase_a/b/a-I/II/III"/>
</dbReference>
<name>A0A2X2KHP9_STAAU</name>
<dbReference type="Proteomes" id="UP000249913">
    <property type="component" value="Unassembled WGS sequence"/>
</dbReference>
<evidence type="ECO:0000256" key="3">
    <source>
        <dbReference type="ARBA" id="ARBA00022553"/>
    </source>
</evidence>
<dbReference type="InterPro" id="IPR016066">
    <property type="entry name" value="A-D-PHexomutase_CS"/>
</dbReference>
<dbReference type="GO" id="GO:0005975">
    <property type="term" value="P:carbohydrate metabolic process"/>
    <property type="evidence" value="ECO:0007669"/>
    <property type="project" value="InterPro"/>
</dbReference>
<dbReference type="InterPro" id="IPR050060">
    <property type="entry name" value="Phosphoglucosamine_mutase"/>
</dbReference>
<dbReference type="GO" id="GO:0004615">
    <property type="term" value="F:phosphomannomutase activity"/>
    <property type="evidence" value="ECO:0007669"/>
    <property type="project" value="TreeGrafter"/>
</dbReference>
<dbReference type="GO" id="GO:0006048">
    <property type="term" value="P:UDP-N-acetylglucosamine biosynthetic process"/>
    <property type="evidence" value="ECO:0007669"/>
    <property type="project" value="TreeGrafter"/>
</dbReference>
<evidence type="ECO:0000256" key="2">
    <source>
        <dbReference type="ARBA" id="ARBA00010231"/>
    </source>
</evidence>
<feature type="domain" description="Alpha-D-phosphohexomutase alpha/beta/alpha" evidence="4">
    <location>
        <begin position="1"/>
        <end position="74"/>
    </location>
</feature>
<evidence type="ECO:0000313" key="5">
    <source>
        <dbReference type="EMBL" id="SPZ99785.1"/>
    </source>
</evidence>
<organism evidence="5 6">
    <name type="scientific">Staphylococcus aureus</name>
    <dbReference type="NCBI Taxonomy" id="1280"/>
    <lineage>
        <taxon>Bacteria</taxon>
        <taxon>Bacillati</taxon>
        <taxon>Bacillota</taxon>
        <taxon>Bacilli</taxon>
        <taxon>Bacillales</taxon>
        <taxon>Staphylococcaceae</taxon>
        <taxon>Staphylococcus</taxon>
    </lineage>
</organism>
<dbReference type="PANTHER" id="PTHR42946:SF1">
    <property type="entry name" value="PHOSPHOGLUCOMUTASE (ALPHA-D-GLUCOSE-1,6-BISPHOSPHATE-DEPENDENT)"/>
    <property type="match status" value="1"/>
</dbReference>
<gene>
    <name evidence="5" type="primary">glmM_3</name>
    <name evidence="5" type="ORF">NCTC7878_02932</name>
</gene>
<dbReference type="EC" id="5.4.2.10" evidence="5"/>
<proteinExistence type="inferred from homology"/>
<protein>
    <submittedName>
        <fullName evidence="5">Phosphoglucosamine mutase / FemD, factor involved in methicillin resistance</fullName>
        <ecNumber evidence="5">5.4.2.10</ecNumber>
    </submittedName>
</protein>
<dbReference type="PROSITE" id="PS00710">
    <property type="entry name" value="PGM_PMM"/>
    <property type="match status" value="1"/>
</dbReference>